<organism evidence="11 12">
    <name type="scientific">Oikopleura dioica</name>
    <name type="common">Tunicate</name>
    <dbReference type="NCBI Taxonomy" id="34765"/>
    <lineage>
        <taxon>Eukaryota</taxon>
        <taxon>Metazoa</taxon>
        <taxon>Chordata</taxon>
        <taxon>Tunicata</taxon>
        <taxon>Appendicularia</taxon>
        <taxon>Copelata</taxon>
        <taxon>Oikopleuridae</taxon>
        <taxon>Oikopleura</taxon>
    </lineage>
</organism>
<comment type="function">
    <text evidence="7">Catalyzes the GTP-dependent phosphorylation of 5-hydroxy-L-lysine.</text>
</comment>
<evidence type="ECO:0000256" key="9">
    <source>
        <dbReference type="ARBA" id="ARBA00040505"/>
    </source>
</evidence>
<feature type="domain" description="Aminoglycoside phosphotransferase" evidence="10">
    <location>
        <begin position="28"/>
        <end position="256"/>
    </location>
</feature>
<evidence type="ECO:0000256" key="7">
    <source>
        <dbReference type="ARBA" id="ARBA00037368"/>
    </source>
</evidence>
<dbReference type="InterPro" id="IPR050249">
    <property type="entry name" value="Pseudomonas-type_ThrB"/>
</dbReference>
<evidence type="ECO:0000256" key="8">
    <source>
        <dbReference type="ARBA" id="ARBA00038873"/>
    </source>
</evidence>
<evidence type="ECO:0000259" key="10">
    <source>
        <dbReference type="Pfam" id="PF01636"/>
    </source>
</evidence>
<name>A0ABN7T6K9_OIKDI</name>
<evidence type="ECO:0000313" key="11">
    <source>
        <dbReference type="EMBL" id="CAG5110037.1"/>
    </source>
</evidence>
<reference evidence="11 12" key="1">
    <citation type="submission" date="2021-04" db="EMBL/GenBank/DDBJ databases">
        <authorList>
            <person name="Bliznina A."/>
        </authorList>
    </citation>
    <scope>NUCLEOTIDE SEQUENCE [LARGE SCALE GENOMIC DNA]</scope>
</reference>
<comment type="catalytic activity">
    <reaction evidence="6">
        <text>(5R)-5-hydroxy-L-lysine + GTP = (5R)-5-phosphooxy-L-lysine + GDP + H(+)</text>
        <dbReference type="Rhea" id="RHEA:19049"/>
        <dbReference type="ChEBI" id="CHEBI:15378"/>
        <dbReference type="ChEBI" id="CHEBI:37565"/>
        <dbReference type="ChEBI" id="CHEBI:57882"/>
        <dbReference type="ChEBI" id="CHEBI:58189"/>
        <dbReference type="ChEBI" id="CHEBI:58357"/>
        <dbReference type="EC" id="2.7.1.81"/>
    </reaction>
</comment>
<proteinExistence type="inferred from homology"/>
<dbReference type="InterPro" id="IPR002575">
    <property type="entry name" value="Aminoglycoside_PTrfase"/>
</dbReference>
<dbReference type="InterPro" id="IPR011009">
    <property type="entry name" value="Kinase-like_dom_sf"/>
</dbReference>
<dbReference type="Gene3D" id="3.30.200.20">
    <property type="entry name" value="Phosphorylase Kinase, domain 1"/>
    <property type="match status" value="1"/>
</dbReference>
<keyword evidence="5" id="KW-0418">Kinase</keyword>
<sequence length="356" mass="40223">MPTKPKLLIDEATTVLDNFYNIKTQSIKSLPSYDDLNFLITTSTSTKVVLKVFHEEFSSDENRVSEQAELQQFWFNSGIAVPQIIKTKEGLLQKKLKTKMANGKDGECYVRLLEFIEGEMLQKLPVEEQFFSEIGEAIAKCHLLMERKGSSEKFPFTSKLKHIWSIERVVNPEWEERIATLESEETTASVKAAIKDFKEILKNNCDLPSGVVHGDLNSLNIIGEKDESGKAALKAFIDFGDVCGSALVFDLSIAVLYHMVAVFTKTSSLESVYQPISWLLRGYLHSRKLTEAEINAIYYAVRARAAQSVLGAYHTLSTEPENREYLLSEAGPAEKLLNEMQNLTKEQFLLRIIPKL</sequence>
<dbReference type="EC" id="2.7.1.81" evidence="8"/>
<comment type="similarity">
    <text evidence="2">Belongs to the aminoglycoside phosphotransferase family.</text>
</comment>
<gene>
    <name evidence="11" type="ORF">OKIOD_LOCUS13253</name>
</gene>
<evidence type="ECO:0000256" key="4">
    <source>
        <dbReference type="ARBA" id="ARBA00022679"/>
    </source>
</evidence>
<accession>A0ABN7T6K9</accession>
<dbReference type="PANTHER" id="PTHR21064">
    <property type="entry name" value="AMINOGLYCOSIDE PHOSPHOTRANSFERASE DOMAIN-CONTAINING PROTEIN-RELATED"/>
    <property type="match status" value="1"/>
</dbReference>
<dbReference type="SUPFAM" id="SSF56112">
    <property type="entry name" value="Protein kinase-like (PK-like)"/>
    <property type="match status" value="1"/>
</dbReference>
<keyword evidence="4" id="KW-0808">Transferase</keyword>
<evidence type="ECO:0000313" key="12">
    <source>
        <dbReference type="Proteomes" id="UP001158576"/>
    </source>
</evidence>
<evidence type="ECO:0000256" key="3">
    <source>
        <dbReference type="ARBA" id="ARBA00022490"/>
    </source>
</evidence>
<evidence type="ECO:0000256" key="1">
    <source>
        <dbReference type="ARBA" id="ARBA00004496"/>
    </source>
</evidence>
<dbReference type="EMBL" id="OU015567">
    <property type="protein sequence ID" value="CAG5110037.1"/>
    <property type="molecule type" value="Genomic_DNA"/>
</dbReference>
<keyword evidence="3" id="KW-0963">Cytoplasm</keyword>
<evidence type="ECO:0000256" key="2">
    <source>
        <dbReference type="ARBA" id="ARBA00006219"/>
    </source>
</evidence>
<dbReference type="Pfam" id="PF01636">
    <property type="entry name" value="APH"/>
    <property type="match status" value="1"/>
</dbReference>
<dbReference type="Gene3D" id="3.90.1200.10">
    <property type="match status" value="1"/>
</dbReference>
<keyword evidence="12" id="KW-1185">Reference proteome</keyword>
<evidence type="ECO:0000256" key="5">
    <source>
        <dbReference type="ARBA" id="ARBA00022777"/>
    </source>
</evidence>
<dbReference type="Proteomes" id="UP001158576">
    <property type="component" value="Chromosome 2"/>
</dbReference>
<protein>
    <recommendedName>
        <fullName evidence="9">Hydroxylysine kinase</fullName>
        <ecNumber evidence="8">2.7.1.81</ecNumber>
    </recommendedName>
</protein>
<comment type="subcellular location">
    <subcellularLocation>
        <location evidence="1">Cytoplasm</location>
    </subcellularLocation>
</comment>
<evidence type="ECO:0000256" key="6">
    <source>
        <dbReference type="ARBA" id="ARBA00036820"/>
    </source>
</evidence>
<dbReference type="PANTHER" id="PTHR21064:SF1">
    <property type="entry name" value="HYDROXYLYSINE KINASE"/>
    <property type="match status" value="1"/>
</dbReference>